<dbReference type="InterPro" id="IPR057006">
    <property type="entry name" value="Phage_TAC_19"/>
</dbReference>
<protein>
    <recommendedName>
        <fullName evidence="3">Tail assembly chaperone</fullName>
    </recommendedName>
</protein>
<dbReference type="OrthoDB" id="2915540at2"/>
<dbReference type="NCBIfam" id="NF047360">
    <property type="entry name" value="tail_chap_PVL"/>
    <property type="match status" value="1"/>
</dbReference>
<gene>
    <name evidence="1" type="ORF">LY28_03606</name>
</gene>
<dbReference type="Proteomes" id="UP000248132">
    <property type="component" value="Unassembled WGS sequence"/>
</dbReference>
<keyword evidence="2" id="KW-1185">Reference proteome</keyword>
<reference evidence="1 2" key="1">
    <citation type="submission" date="2018-06" db="EMBL/GenBank/DDBJ databases">
        <title>Genomic Encyclopedia of Type Strains, Phase I: the one thousand microbial genomes (KMG-I) project.</title>
        <authorList>
            <person name="Kyrpides N."/>
        </authorList>
    </citation>
    <scope>NUCLEOTIDE SEQUENCE [LARGE SCALE GENOMIC DNA]</scope>
    <source>
        <strain evidence="1 2">DSM 19573</strain>
    </source>
</reference>
<dbReference type="AlphaFoldDB" id="A0A318XHG7"/>
<sequence>MQITLGGKNFIAPAPKARAVRKAIEITEKVDFNNMKAADLDNLVDYIVQLFDKQFTIDDIYDGLEADKLIPTLMACINGVVGTMGAKLEQFPNAQAEK</sequence>
<dbReference type="Pfam" id="PF23857">
    <property type="entry name" value="Phage_TAC_19"/>
    <property type="match status" value="1"/>
</dbReference>
<evidence type="ECO:0008006" key="3">
    <source>
        <dbReference type="Google" id="ProtNLM"/>
    </source>
</evidence>
<evidence type="ECO:0000313" key="2">
    <source>
        <dbReference type="Proteomes" id="UP000248132"/>
    </source>
</evidence>
<proteinExistence type="predicted"/>
<comment type="caution">
    <text evidence="1">The sequence shown here is derived from an EMBL/GenBank/DDBJ whole genome shotgun (WGS) entry which is preliminary data.</text>
</comment>
<name>A0A318XHG7_9FIRM</name>
<evidence type="ECO:0000313" key="1">
    <source>
        <dbReference type="EMBL" id="PYG84813.1"/>
    </source>
</evidence>
<organism evidence="1 2">
    <name type="scientific">Ruminiclostridium sufflavum DSM 19573</name>
    <dbReference type="NCBI Taxonomy" id="1121337"/>
    <lineage>
        <taxon>Bacteria</taxon>
        <taxon>Bacillati</taxon>
        <taxon>Bacillota</taxon>
        <taxon>Clostridia</taxon>
        <taxon>Eubacteriales</taxon>
        <taxon>Oscillospiraceae</taxon>
        <taxon>Ruminiclostridium</taxon>
    </lineage>
</organism>
<accession>A0A318XHG7</accession>
<dbReference type="EMBL" id="QKMR01000031">
    <property type="protein sequence ID" value="PYG84813.1"/>
    <property type="molecule type" value="Genomic_DNA"/>
</dbReference>